<evidence type="ECO:0000313" key="1">
    <source>
        <dbReference type="EMBL" id="TDD67818.1"/>
    </source>
</evidence>
<dbReference type="EMBL" id="SMKU01000351">
    <property type="protein sequence ID" value="TDD67818.1"/>
    <property type="molecule type" value="Genomic_DNA"/>
</dbReference>
<dbReference type="Proteomes" id="UP000294513">
    <property type="component" value="Unassembled WGS sequence"/>
</dbReference>
<keyword evidence="2" id="KW-1185">Reference proteome</keyword>
<dbReference type="RefSeq" id="WP_131902413.1">
    <property type="nucleotide sequence ID" value="NZ_SMKU01000351.1"/>
</dbReference>
<gene>
    <name evidence="1" type="ORF">E1298_38990</name>
</gene>
<comment type="caution">
    <text evidence="1">The sequence shown here is derived from an EMBL/GenBank/DDBJ whole genome shotgun (WGS) entry which is preliminary data.</text>
</comment>
<name>A0A4R5A6R1_9ACTN</name>
<dbReference type="AlphaFoldDB" id="A0A4R5A6R1"/>
<organism evidence="1 2">
    <name type="scientific">Actinomadura rubrisoli</name>
    <dbReference type="NCBI Taxonomy" id="2530368"/>
    <lineage>
        <taxon>Bacteria</taxon>
        <taxon>Bacillati</taxon>
        <taxon>Actinomycetota</taxon>
        <taxon>Actinomycetes</taxon>
        <taxon>Streptosporangiales</taxon>
        <taxon>Thermomonosporaceae</taxon>
        <taxon>Actinomadura</taxon>
    </lineage>
</organism>
<sequence>MSGMRFDLDEPLIPDDHALHGLVDPATMAALEEEWKAAKVDQWCAVAGLRHAAAGLRSATGRPDAAPIEFVLTDAEHKATNSNRVRRALTAYQQAATLYEGVRVHLADLRNRATAPGT</sequence>
<dbReference type="OrthoDB" id="3479526at2"/>
<reference evidence="1 2" key="1">
    <citation type="submission" date="2019-03" db="EMBL/GenBank/DDBJ databases">
        <title>Draft genome sequences of novel Actinobacteria.</title>
        <authorList>
            <person name="Sahin N."/>
            <person name="Ay H."/>
            <person name="Saygin H."/>
        </authorList>
    </citation>
    <scope>NUCLEOTIDE SEQUENCE [LARGE SCALE GENOMIC DNA]</scope>
    <source>
        <strain evidence="1 2">H3C3</strain>
    </source>
</reference>
<proteinExistence type="predicted"/>
<protein>
    <submittedName>
        <fullName evidence="1">Uncharacterized protein</fullName>
    </submittedName>
</protein>
<accession>A0A4R5A6R1</accession>
<evidence type="ECO:0000313" key="2">
    <source>
        <dbReference type="Proteomes" id="UP000294513"/>
    </source>
</evidence>